<dbReference type="Proteomes" id="UP001320876">
    <property type="component" value="Unassembled WGS sequence"/>
</dbReference>
<keyword evidence="1" id="KW-0732">Signal</keyword>
<evidence type="ECO:0000259" key="2">
    <source>
        <dbReference type="Pfam" id="PF03372"/>
    </source>
</evidence>
<dbReference type="InterPro" id="IPR051916">
    <property type="entry name" value="GPI-anchor_lipid_remodeler"/>
</dbReference>
<dbReference type="InterPro" id="IPR005135">
    <property type="entry name" value="Endo/exonuclease/phosphatase"/>
</dbReference>
<evidence type="ECO:0000313" key="3">
    <source>
        <dbReference type="EMBL" id="MCW1922742.1"/>
    </source>
</evidence>
<feature type="chain" id="PRO_5045368778" evidence="1">
    <location>
        <begin position="21"/>
        <end position="255"/>
    </location>
</feature>
<dbReference type="RefSeq" id="WP_264486850.1">
    <property type="nucleotide sequence ID" value="NZ_JAPDDT010000003.1"/>
</dbReference>
<name>A0ABT3GGJ7_9BACT</name>
<feature type="signal peptide" evidence="1">
    <location>
        <begin position="1"/>
        <end position="20"/>
    </location>
</feature>
<comment type="caution">
    <text evidence="3">The sequence shown here is derived from an EMBL/GenBank/DDBJ whole genome shotgun (WGS) entry which is preliminary data.</text>
</comment>
<gene>
    <name evidence="3" type="ORF">OKA05_09270</name>
</gene>
<dbReference type="PANTHER" id="PTHR14859:SF15">
    <property type="entry name" value="ENDONUCLEASE_EXONUCLEASE_PHOSPHATASE DOMAIN-CONTAINING PROTEIN"/>
    <property type="match status" value="1"/>
</dbReference>
<keyword evidence="3" id="KW-0378">Hydrolase</keyword>
<dbReference type="Pfam" id="PF03372">
    <property type="entry name" value="Exo_endo_phos"/>
    <property type="match status" value="1"/>
</dbReference>
<dbReference type="Gene3D" id="3.60.10.10">
    <property type="entry name" value="Endonuclease/exonuclease/phosphatase"/>
    <property type="match status" value="1"/>
</dbReference>
<dbReference type="InterPro" id="IPR036691">
    <property type="entry name" value="Endo/exonu/phosph_ase_sf"/>
</dbReference>
<evidence type="ECO:0000313" key="4">
    <source>
        <dbReference type="Proteomes" id="UP001320876"/>
    </source>
</evidence>
<keyword evidence="4" id="KW-1185">Reference proteome</keyword>
<dbReference type="PANTHER" id="PTHR14859">
    <property type="entry name" value="CALCOFLUOR WHITE HYPERSENSITIVE PROTEIN PRECURSOR"/>
    <property type="match status" value="1"/>
</dbReference>
<sequence length="255" mass="27743">MITTLRVALLLALSSIPLLAEPAGEIRVMSWNLHHGVGEDEKLDLERIAARIREQKPDLVVLQEVDNKCRRSKSVDQAAELAKLTGLTGAFGKAMDHDGGEYGQAVLSKHPLGETKVHRLPGDGEPRIAFEAVVDFKGKPLRLVSVHLDHQQDARRLKQAETLVKELAASKDPLILAGDFNDVPDSPAMKAFGDGWTAVEKSEPRLTCPAAEPKVEIDHVFLRGLKAASPVTVLPEAVASDHRPLVWTVKFGEGS</sequence>
<dbReference type="GO" id="GO:0004519">
    <property type="term" value="F:endonuclease activity"/>
    <property type="evidence" value="ECO:0007669"/>
    <property type="project" value="UniProtKB-KW"/>
</dbReference>
<accession>A0ABT3GGJ7</accession>
<keyword evidence="3" id="KW-0255">Endonuclease</keyword>
<evidence type="ECO:0000256" key="1">
    <source>
        <dbReference type="SAM" id="SignalP"/>
    </source>
</evidence>
<reference evidence="3 4" key="1">
    <citation type="submission" date="2022-10" db="EMBL/GenBank/DDBJ databases">
        <title>Luteolibacter arcticus strain CCTCC AB 2014275, whole genome shotgun sequencing project.</title>
        <authorList>
            <person name="Zhao G."/>
            <person name="Shen L."/>
        </authorList>
    </citation>
    <scope>NUCLEOTIDE SEQUENCE [LARGE SCALE GENOMIC DNA]</scope>
    <source>
        <strain evidence="3 4">CCTCC AB 2014275</strain>
    </source>
</reference>
<protein>
    <submittedName>
        <fullName evidence="3">Endonuclease/exonuclease/phosphatase family protein</fullName>
    </submittedName>
</protein>
<dbReference type="EMBL" id="JAPDDT010000003">
    <property type="protein sequence ID" value="MCW1922742.1"/>
    <property type="molecule type" value="Genomic_DNA"/>
</dbReference>
<organism evidence="3 4">
    <name type="scientific">Luteolibacter arcticus</name>
    <dbReference type="NCBI Taxonomy" id="1581411"/>
    <lineage>
        <taxon>Bacteria</taxon>
        <taxon>Pseudomonadati</taxon>
        <taxon>Verrucomicrobiota</taxon>
        <taxon>Verrucomicrobiia</taxon>
        <taxon>Verrucomicrobiales</taxon>
        <taxon>Verrucomicrobiaceae</taxon>
        <taxon>Luteolibacter</taxon>
    </lineage>
</organism>
<keyword evidence="3" id="KW-0540">Nuclease</keyword>
<dbReference type="SUPFAM" id="SSF56219">
    <property type="entry name" value="DNase I-like"/>
    <property type="match status" value="1"/>
</dbReference>
<proteinExistence type="predicted"/>
<feature type="domain" description="Endonuclease/exonuclease/phosphatase" evidence="2">
    <location>
        <begin position="29"/>
        <end position="242"/>
    </location>
</feature>